<keyword evidence="1" id="KW-0813">Transport</keyword>
<dbReference type="SUPFAM" id="SSF54631">
    <property type="entry name" value="CBS-domain pair"/>
    <property type="match status" value="1"/>
</dbReference>
<dbReference type="PROSITE" id="PS51371">
    <property type="entry name" value="CBS"/>
    <property type="match status" value="1"/>
</dbReference>
<proteinExistence type="predicted"/>
<dbReference type="InterPro" id="IPR050970">
    <property type="entry name" value="Cl_channel_volt-gated"/>
</dbReference>
<dbReference type="Gene3D" id="3.10.580.10">
    <property type="entry name" value="CBS-domain"/>
    <property type="match status" value="1"/>
</dbReference>
<keyword evidence="3" id="KW-0869">Chloride channel</keyword>
<dbReference type="FunFam" id="3.10.580.10:FF:000028">
    <property type="entry name" value="Chloride channel protein"/>
    <property type="match status" value="1"/>
</dbReference>
<dbReference type="EMBL" id="NDHI03003598">
    <property type="protein sequence ID" value="PNJ17289.1"/>
    <property type="molecule type" value="Genomic_DNA"/>
</dbReference>
<evidence type="ECO:0000256" key="1">
    <source>
        <dbReference type="ARBA" id="ARBA00022448"/>
    </source>
</evidence>
<keyword evidence="2" id="KW-0406">Ion transport</keyword>
<feature type="domain" description="CBS" evidence="7">
    <location>
        <begin position="40"/>
        <end position="98"/>
    </location>
</feature>
<sequence>AQSCQPSFYDGTIIVKKLPYLPRILGRNIGSHRVRVEHFMNHSITTLAKDTPLEEVVKVVTSTDVAEYPLVESTESQILVGIVRRAQLVQALQAEPPSWAPGHQCLQDILAAGCPTEPVTLKLSPETSLHEAQMPSGVV</sequence>
<keyword evidence="5" id="KW-0407">Ion channel</keyword>
<keyword evidence="4" id="KW-0868">Chloride</keyword>
<dbReference type="GO" id="GO:0005247">
    <property type="term" value="F:voltage-gated chloride channel activity"/>
    <property type="evidence" value="ECO:0007669"/>
    <property type="project" value="TreeGrafter"/>
</dbReference>
<dbReference type="InterPro" id="IPR046342">
    <property type="entry name" value="CBS_dom_sf"/>
</dbReference>
<accession>A0A2J8S947</accession>
<dbReference type="SMART" id="SM00116">
    <property type="entry name" value="CBS"/>
    <property type="match status" value="1"/>
</dbReference>
<comment type="caution">
    <text evidence="8">The sequence shown here is derived from an EMBL/GenBank/DDBJ whole genome shotgun (WGS) entry which is preliminary data.</text>
</comment>
<dbReference type="PANTHER" id="PTHR45720">
    <property type="entry name" value="CHLORIDE CHANNEL PROTEIN 2"/>
    <property type="match status" value="1"/>
</dbReference>
<dbReference type="PANTHER" id="PTHR45720:SF3">
    <property type="entry name" value="CHLORIDE CHANNEL PROTEIN CLC-KB"/>
    <property type="match status" value="1"/>
</dbReference>
<reference evidence="8" key="1">
    <citation type="submission" date="2017-12" db="EMBL/GenBank/DDBJ databases">
        <title>High-resolution comparative analysis of great ape genomes.</title>
        <authorList>
            <person name="Pollen A."/>
            <person name="Hastie A."/>
            <person name="Hormozdiari F."/>
            <person name="Dougherty M."/>
            <person name="Liu R."/>
            <person name="Chaisson M."/>
            <person name="Hoppe E."/>
            <person name="Hill C."/>
            <person name="Pang A."/>
            <person name="Hillier L."/>
            <person name="Baker C."/>
            <person name="Armstrong J."/>
            <person name="Shendure J."/>
            <person name="Paten B."/>
            <person name="Wilson R."/>
            <person name="Chao H."/>
            <person name="Schneider V."/>
            <person name="Ventura M."/>
            <person name="Kronenberg Z."/>
            <person name="Murali S."/>
            <person name="Gordon D."/>
            <person name="Cantsilieris S."/>
            <person name="Munson K."/>
            <person name="Nelson B."/>
            <person name="Raja A."/>
            <person name="Underwood J."/>
            <person name="Diekhans M."/>
            <person name="Fiddes I."/>
            <person name="Haussler D."/>
            <person name="Eichler E."/>
        </authorList>
    </citation>
    <scope>NUCLEOTIDE SEQUENCE [LARGE SCALE GENOMIC DNA]</scope>
    <source>
        <strain evidence="8">Susie</strain>
    </source>
</reference>
<feature type="non-terminal residue" evidence="8">
    <location>
        <position position="1"/>
    </location>
</feature>
<name>A0A2J8S947_PONAB</name>
<organism evidence="8">
    <name type="scientific">Pongo abelii</name>
    <name type="common">Sumatran orangutan</name>
    <name type="synonym">Pongo pygmaeus abelii</name>
    <dbReference type="NCBI Taxonomy" id="9601"/>
    <lineage>
        <taxon>Eukaryota</taxon>
        <taxon>Metazoa</taxon>
        <taxon>Chordata</taxon>
        <taxon>Craniata</taxon>
        <taxon>Vertebrata</taxon>
        <taxon>Euteleostomi</taxon>
        <taxon>Mammalia</taxon>
        <taxon>Eutheria</taxon>
        <taxon>Euarchontoglires</taxon>
        <taxon>Primates</taxon>
        <taxon>Haplorrhini</taxon>
        <taxon>Catarrhini</taxon>
        <taxon>Hominidae</taxon>
        <taxon>Pongo</taxon>
    </lineage>
</organism>
<dbReference type="Pfam" id="PF00571">
    <property type="entry name" value="CBS"/>
    <property type="match status" value="1"/>
</dbReference>
<dbReference type="CDD" id="cd04591">
    <property type="entry name" value="CBS_pair_voltage-gated_CLC_euk_bac"/>
    <property type="match status" value="1"/>
</dbReference>
<dbReference type="GO" id="GO:0005886">
    <property type="term" value="C:plasma membrane"/>
    <property type="evidence" value="ECO:0007669"/>
    <property type="project" value="TreeGrafter"/>
</dbReference>
<evidence type="ECO:0000256" key="6">
    <source>
        <dbReference type="PROSITE-ProRule" id="PRU00703"/>
    </source>
</evidence>
<evidence type="ECO:0000256" key="2">
    <source>
        <dbReference type="ARBA" id="ARBA00023065"/>
    </source>
</evidence>
<dbReference type="AlphaFoldDB" id="A0A2J8S947"/>
<evidence type="ECO:0000256" key="5">
    <source>
        <dbReference type="ARBA" id="ARBA00023303"/>
    </source>
</evidence>
<keyword evidence="6" id="KW-0129">CBS domain</keyword>
<protein>
    <submittedName>
        <fullName evidence="8">CLCNKB isoform 4</fullName>
    </submittedName>
</protein>
<evidence type="ECO:0000259" key="7">
    <source>
        <dbReference type="PROSITE" id="PS51371"/>
    </source>
</evidence>
<gene>
    <name evidence="8" type="ORF">CR201_G0045270</name>
</gene>
<evidence type="ECO:0000256" key="4">
    <source>
        <dbReference type="ARBA" id="ARBA00023214"/>
    </source>
</evidence>
<evidence type="ECO:0000313" key="8">
    <source>
        <dbReference type="EMBL" id="PNJ17289.1"/>
    </source>
</evidence>
<dbReference type="InterPro" id="IPR000644">
    <property type="entry name" value="CBS_dom"/>
</dbReference>
<dbReference type="GO" id="GO:0034707">
    <property type="term" value="C:chloride channel complex"/>
    <property type="evidence" value="ECO:0007669"/>
    <property type="project" value="UniProtKB-KW"/>
</dbReference>
<evidence type="ECO:0000256" key="3">
    <source>
        <dbReference type="ARBA" id="ARBA00023173"/>
    </source>
</evidence>